<feature type="transmembrane region" description="Helical" evidence="1">
    <location>
        <begin position="144"/>
        <end position="162"/>
    </location>
</feature>
<comment type="caution">
    <text evidence="3">The sequence shown here is derived from an EMBL/GenBank/DDBJ whole genome shotgun (WGS) entry which is preliminary data.</text>
</comment>
<evidence type="ECO:0000259" key="2">
    <source>
        <dbReference type="PROSITE" id="PS50943"/>
    </source>
</evidence>
<dbReference type="AlphaFoldDB" id="A0A918N100"/>
<organism evidence="3 4">
    <name type="scientific">Alteromonas halophila</name>
    <dbReference type="NCBI Taxonomy" id="516698"/>
    <lineage>
        <taxon>Bacteria</taxon>
        <taxon>Pseudomonadati</taxon>
        <taxon>Pseudomonadota</taxon>
        <taxon>Gammaproteobacteria</taxon>
        <taxon>Alteromonadales</taxon>
        <taxon>Alteromonadaceae</taxon>
        <taxon>Alteromonas/Salinimonas group</taxon>
        <taxon>Alteromonas</taxon>
    </lineage>
</organism>
<dbReference type="Gene3D" id="1.10.260.40">
    <property type="entry name" value="lambda repressor-like DNA-binding domains"/>
    <property type="match status" value="1"/>
</dbReference>
<keyword evidence="1" id="KW-0812">Transmembrane</keyword>
<evidence type="ECO:0000256" key="1">
    <source>
        <dbReference type="SAM" id="Phobius"/>
    </source>
</evidence>
<sequence>MLVKINAEKLKQLRDQRCWSQQQLADVSGLSLRTVQRIEARAVASQESVKCLAAVFETDTQALLAVSPEPHVEVDNHDTVCRLSSGNCEEDDSVTQRADKVARRKAFKKLYVSFALVFVSHLAAFFCIFAAFNQNEITEHTFQLLKNTVSVALVVSAIVLLWRDRQLKKKYYGGSSLF</sequence>
<dbReference type="Pfam" id="PF01381">
    <property type="entry name" value="HTH_3"/>
    <property type="match status" value="1"/>
</dbReference>
<feature type="domain" description="HTH cro/C1-type" evidence="2">
    <location>
        <begin position="10"/>
        <end position="63"/>
    </location>
</feature>
<dbReference type="SMART" id="SM00530">
    <property type="entry name" value="HTH_XRE"/>
    <property type="match status" value="1"/>
</dbReference>
<keyword evidence="4" id="KW-1185">Reference proteome</keyword>
<dbReference type="EMBL" id="BMXP01000012">
    <property type="protein sequence ID" value="GGW95737.1"/>
    <property type="molecule type" value="Genomic_DNA"/>
</dbReference>
<dbReference type="RefSeq" id="WP_189408202.1">
    <property type="nucleotide sequence ID" value="NZ_BMXP01000012.1"/>
</dbReference>
<dbReference type="GO" id="GO:0003677">
    <property type="term" value="F:DNA binding"/>
    <property type="evidence" value="ECO:0007669"/>
    <property type="project" value="InterPro"/>
</dbReference>
<accession>A0A918N100</accession>
<reference evidence="3" key="1">
    <citation type="journal article" date="2014" name="Int. J. Syst. Evol. Microbiol.">
        <title>Complete genome sequence of Corynebacterium casei LMG S-19264T (=DSM 44701T), isolated from a smear-ripened cheese.</title>
        <authorList>
            <consortium name="US DOE Joint Genome Institute (JGI-PGF)"/>
            <person name="Walter F."/>
            <person name="Albersmeier A."/>
            <person name="Kalinowski J."/>
            <person name="Ruckert C."/>
        </authorList>
    </citation>
    <scope>NUCLEOTIDE SEQUENCE</scope>
    <source>
        <strain evidence="3">KCTC 22164</strain>
    </source>
</reference>
<evidence type="ECO:0000313" key="3">
    <source>
        <dbReference type="EMBL" id="GGW95737.1"/>
    </source>
</evidence>
<dbReference type="CDD" id="cd00093">
    <property type="entry name" value="HTH_XRE"/>
    <property type="match status" value="1"/>
</dbReference>
<proteinExistence type="predicted"/>
<feature type="transmembrane region" description="Helical" evidence="1">
    <location>
        <begin position="110"/>
        <end position="132"/>
    </location>
</feature>
<keyword evidence="1" id="KW-0472">Membrane</keyword>
<dbReference type="SUPFAM" id="SSF47413">
    <property type="entry name" value="lambda repressor-like DNA-binding domains"/>
    <property type="match status" value="1"/>
</dbReference>
<keyword evidence="1" id="KW-1133">Transmembrane helix</keyword>
<reference evidence="3" key="2">
    <citation type="submission" date="2020-09" db="EMBL/GenBank/DDBJ databases">
        <authorList>
            <person name="Sun Q."/>
            <person name="Kim S."/>
        </authorList>
    </citation>
    <scope>NUCLEOTIDE SEQUENCE</scope>
    <source>
        <strain evidence="3">KCTC 22164</strain>
    </source>
</reference>
<name>A0A918N100_9ALTE</name>
<dbReference type="InterPro" id="IPR001387">
    <property type="entry name" value="Cro/C1-type_HTH"/>
</dbReference>
<protein>
    <recommendedName>
        <fullName evidence="2">HTH cro/C1-type domain-containing protein</fullName>
    </recommendedName>
</protein>
<dbReference type="Proteomes" id="UP000631300">
    <property type="component" value="Unassembled WGS sequence"/>
</dbReference>
<gene>
    <name evidence="3" type="ORF">GCM10007391_32370</name>
</gene>
<dbReference type="PROSITE" id="PS50943">
    <property type="entry name" value="HTH_CROC1"/>
    <property type="match status" value="1"/>
</dbReference>
<evidence type="ECO:0000313" key="4">
    <source>
        <dbReference type="Proteomes" id="UP000631300"/>
    </source>
</evidence>
<dbReference type="InterPro" id="IPR010982">
    <property type="entry name" value="Lambda_DNA-bd_dom_sf"/>
</dbReference>